<evidence type="ECO:0000313" key="4">
    <source>
        <dbReference type="Proteomes" id="UP000598467"/>
    </source>
</evidence>
<name>A0A926NZ25_9HYPH</name>
<dbReference type="InterPro" id="IPR036249">
    <property type="entry name" value="Thioredoxin-like_sf"/>
</dbReference>
<dbReference type="CDD" id="cd03207">
    <property type="entry name" value="GST_C_8"/>
    <property type="match status" value="1"/>
</dbReference>
<dbReference type="PANTHER" id="PTHR44051:SF21">
    <property type="entry name" value="GLUTATHIONE S-TRANSFERASE FAMILY PROTEIN"/>
    <property type="match status" value="1"/>
</dbReference>
<gene>
    <name evidence="3" type="ORF">HK439_06510</name>
</gene>
<dbReference type="Gene3D" id="1.20.1050.10">
    <property type="match status" value="1"/>
</dbReference>
<dbReference type="InterPro" id="IPR004045">
    <property type="entry name" value="Glutathione_S-Trfase_N"/>
</dbReference>
<accession>A0A926NZ25</accession>
<dbReference type="PROSITE" id="PS50404">
    <property type="entry name" value="GST_NTER"/>
    <property type="match status" value="1"/>
</dbReference>
<dbReference type="InterPro" id="IPR010987">
    <property type="entry name" value="Glutathione-S-Trfase_C-like"/>
</dbReference>
<dbReference type="SFLD" id="SFLDG01150">
    <property type="entry name" value="Main.1:_Beta-like"/>
    <property type="match status" value="1"/>
</dbReference>
<reference evidence="3" key="1">
    <citation type="submission" date="2020-05" db="EMBL/GenBank/DDBJ databases">
        <title>Identification of trans-AT polyketide cluster in two marine bacteria, producers of a novel glutaramide-containing polyketide sesbanimide D and analogs.</title>
        <authorList>
            <person name="Kacar D."/>
            <person name="Rodriguez P."/>
            <person name="Canedo L."/>
            <person name="Gonzalez E."/>
            <person name="Galan B."/>
            <person name="De La Calle F."/>
            <person name="Garcia J.L."/>
        </authorList>
    </citation>
    <scope>NUCLEOTIDE SEQUENCE</scope>
    <source>
        <strain evidence="3">PHM038</strain>
    </source>
</reference>
<dbReference type="SFLD" id="SFLDG00358">
    <property type="entry name" value="Main_(cytGST)"/>
    <property type="match status" value="1"/>
</dbReference>
<feature type="domain" description="GST C-terminal" evidence="2">
    <location>
        <begin position="89"/>
        <end position="210"/>
    </location>
</feature>
<evidence type="ECO:0000259" key="2">
    <source>
        <dbReference type="PROSITE" id="PS50405"/>
    </source>
</evidence>
<dbReference type="AlphaFoldDB" id="A0A926NZ25"/>
<dbReference type="Proteomes" id="UP000598467">
    <property type="component" value="Unassembled WGS sequence"/>
</dbReference>
<dbReference type="Pfam" id="PF02798">
    <property type="entry name" value="GST_N"/>
    <property type="match status" value="1"/>
</dbReference>
<feature type="domain" description="GST N-terminal" evidence="1">
    <location>
        <begin position="2"/>
        <end position="83"/>
    </location>
</feature>
<dbReference type="SFLD" id="SFLDS00019">
    <property type="entry name" value="Glutathione_Transferase_(cytos"/>
    <property type="match status" value="1"/>
</dbReference>
<sequence>MPDRITFYYAPQTRARSVMVLLDELNAPHDLHILNMKAGEQRQPEFLGVNPLGKVPTIRHGEAVITEQVAIHIYLGDLFPEAGMTPAIGDPRRGPYLRWLVYYAACFEPAVVDRFLKREPAPESQSPYGTYDQVMDLLRDQLAKGPYMLGDRFTVADVLWGTALYWTLQFGIVPEYPEFKDYAARMSERPAFQRAMERDVAIAAEHEAAVAGVG</sequence>
<evidence type="ECO:0000313" key="3">
    <source>
        <dbReference type="EMBL" id="MBD1545908.1"/>
    </source>
</evidence>
<dbReference type="EMBL" id="JABFCZ010000006">
    <property type="protein sequence ID" value="MBD1545908.1"/>
    <property type="molecule type" value="Genomic_DNA"/>
</dbReference>
<dbReference type="InterPro" id="IPR036282">
    <property type="entry name" value="Glutathione-S-Trfase_C_sf"/>
</dbReference>
<comment type="caution">
    <text evidence="3">The sequence shown here is derived from an EMBL/GenBank/DDBJ whole genome shotgun (WGS) entry which is preliminary data.</text>
</comment>
<dbReference type="Pfam" id="PF13410">
    <property type="entry name" value="GST_C_2"/>
    <property type="match status" value="1"/>
</dbReference>
<dbReference type="RefSeq" id="WP_190290579.1">
    <property type="nucleotide sequence ID" value="NZ_JABFCZ010000006.1"/>
</dbReference>
<organism evidence="3 4">
    <name type="scientific">Roseibium aggregatum</name>
    <dbReference type="NCBI Taxonomy" id="187304"/>
    <lineage>
        <taxon>Bacteria</taxon>
        <taxon>Pseudomonadati</taxon>
        <taxon>Pseudomonadota</taxon>
        <taxon>Alphaproteobacteria</taxon>
        <taxon>Hyphomicrobiales</taxon>
        <taxon>Stappiaceae</taxon>
        <taxon>Roseibium</taxon>
    </lineage>
</organism>
<evidence type="ECO:0000259" key="1">
    <source>
        <dbReference type="PROSITE" id="PS50404"/>
    </source>
</evidence>
<dbReference type="PROSITE" id="PS50405">
    <property type="entry name" value="GST_CTER"/>
    <property type="match status" value="1"/>
</dbReference>
<dbReference type="SUPFAM" id="SSF47616">
    <property type="entry name" value="GST C-terminal domain-like"/>
    <property type="match status" value="1"/>
</dbReference>
<dbReference type="PANTHER" id="PTHR44051">
    <property type="entry name" value="GLUTATHIONE S-TRANSFERASE-RELATED"/>
    <property type="match status" value="1"/>
</dbReference>
<dbReference type="Gene3D" id="3.40.30.10">
    <property type="entry name" value="Glutaredoxin"/>
    <property type="match status" value="1"/>
</dbReference>
<protein>
    <submittedName>
        <fullName evidence="3">Glutathione S-transferase family protein</fullName>
    </submittedName>
</protein>
<dbReference type="SUPFAM" id="SSF52833">
    <property type="entry name" value="Thioredoxin-like"/>
    <property type="match status" value="1"/>
</dbReference>
<proteinExistence type="predicted"/>
<dbReference type="CDD" id="cd03046">
    <property type="entry name" value="GST_N_GTT1_like"/>
    <property type="match status" value="1"/>
</dbReference>
<dbReference type="InterPro" id="IPR040079">
    <property type="entry name" value="Glutathione_S-Trfase"/>
</dbReference>